<feature type="signal peptide" evidence="1">
    <location>
        <begin position="1"/>
        <end position="18"/>
    </location>
</feature>
<reference evidence="2 3" key="1">
    <citation type="submission" date="2021-01" db="EMBL/GenBank/DDBJ databases">
        <title>Belnapia mucosa sp. nov. and Belnapia arida sp. nov., isolated from the Tabernas Desert (Almeria, Spain).</title>
        <authorList>
            <person name="Molina-Menor E."/>
            <person name="Vidal-Verdu A."/>
            <person name="Calonge A."/>
            <person name="Satari L."/>
            <person name="Pereto J."/>
            <person name="Porcar M."/>
        </authorList>
    </citation>
    <scope>NUCLEOTIDE SEQUENCE [LARGE SCALE GENOMIC DNA]</scope>
    <source>
        <strain evidence="2 3">T18</strain>
    </source>
</reference>
<evidence type="ECO:0000256" key="1">
    <source>
        <dbReference type="SAM" id="SignalP"/>
    </source>
</evidence>
<feature type="chain" id="PRO_5045874074" description="Periplasmic heavy metal sensor" evidence="1">
    <location>
        <begin position="19"/>
        <end position="182"/>
    </location>
</feature>
<evidence type="ECO:0000313" key="2">
    <source>
        <dbReference type="EMBL" id="MBL6078148.1"/>
    </source>
</evidence>
<evidence type="ECO:0000313" key="3">
    <source>
        <dbReference type="Proteomes" id="UP000660885"/>
    </source>
</evidence>
<keyword evidence="3" id="KW-1185">Reference proteome</keyword>
<dbReference type="Gene3D" id="1.20.120.1490">
    <property type="match status" value="1"/>
</dbReference>
<keyword evidence="1" id="KW-0732">Signal</keyword>
<accession>A0ABS1U0D4</accession>
<comment type="caution">
    <text evidence="2">The sequence shown here is derived from an EMBL/GenBank/DDBJ whole genome shotgun (WGS) entry which is preliminary data.</text>
</comment>
<name>A0ABS1U0D4_9PROT</name>
<dbReference type="RefSeq" id="WP_202831290.1">
    <property type="nucleotide sequence ID" value="NZ_JAETWB010000002.1"/>
</dbReference>
<dbReference type="Proteomes" id="UP000660885">
    <property type="component" value="Unassembled WGS sequence"/>
</dbReference>
<protein>
    <recommendedName>
        <fullName evidence="4">Periplasmic heavy metal sensor</fullName>
    </recommendedName>
</protein>
<gene>
    <name evidence="2" type="ORF">JMJ56_09030</name>
</gene>
<sequence length="182" mass="19545">MIRLAAGLALLLAGPAFAQTAHQPYAVLHARPVKALSEQQLSDLRAGRGMGLALPAELNGYPGPLHVLEHAEALALTPGQRARTEALFAAIKAEAVPLGEQLIREETELERLFASRMVQPASLEAATDAVGMTQGRLRAAHLCYHLVMMDVLTPDQLRRYGELRGYGTMGGHGQHGHGAHRP</sequence>
<evidence type="ECO:0008006" key="4">
    <source>
        <dbReference type="Google" id="ProtNLM"/>
    </source>
</evidence>
<dbReference type="EMBL" id="JAETWB010000002">
    <property type="protein sequence ID" value="MBL6078148.1"/>
    <property type="molecule type" value="Genomic_DNA"/>
</dbReference>
<proteinExistence type="predicted"/>
<organism evidence="2 3">
    <name type="scientific">Belnapia arida</name>
    <dbReference type="NCBI Taxonomy" id="2804533"/>
    <lineage>
        <taxon>Bacteria</taxon>
        <taxon>Pseudomonadati</taxon>
        <taxon>Pseudomonadota</taxon>
        <taxon>Alphaproteobacteria</taxon>
        <taxon>Acetobacterales</taxon>
        <taxon>Roseomonadaceae</taxon>
        <taxon>Belnapia</taxon>
    </lineage>
</organism>